<feature type="domain" description="Putative Flp pilus-assembly TadG-like N-terminal" evidence="2">
    <location>
        <begin position="33"/>
        <end position="78"/>
    </location>
</feature>
<evidence type="ECO:0000259" key="2">
    <source>
        <dbReference type="Pfam" id="PF13400"/>
    </source>
</evidence>
<comment type="caution">
    <text evidence="3">The sequence shown here is derived from an EMBL/GenBank/DDBJ whole genome shotgun (WGS) entry which is preliminary data.</text>
</comment>
<dbReference type="AlphaFoldDB" id="A0A2W7R6L3"/>
<dbReference type="InterPro" id="IPR036465">
    <property type="entry name" value="vWFA_dom_sf"/>
</dbReference>
<dbReference type="Gene3D" id="3.40.50.410">
    <property type="entry name" value="von Willebrand factor, type A domain"/>
    <property type="match status" value="1"/>
</dbReference>
<keyword evidence="1" id="KW-0472">Membrane</keyword>
<dbReference type="Pfam" id="PF13400">
    <property type="entry name" value="Tad"/>
    <property type="match status" value="1"/>
</dbReference>
<evidence type="ECO:0000256" key="1">
    <source>
        <dbReference type="SAM" id="Phobius"/>
    </source>
</evidence>
<feature type="transmembrane region" description="Helical" evidence="1">
    <location>
        <begin position="32"/>
        <end position="54"/>
    </location>
</feature>
<evidence type="ECO:0000313" key="3">
    <source>
        <dbReference type="EMBL" id="PZX46295.1"/>
    </source>
</evidence>
<keyword evidence="4" id="KW-1185">Reference proteome</keyword>
<keyword evidence="1" id="KW-0812">Transmembrane</keyword>
<sequence length="479" mass="53265">MFHTKFQRHRFLNILTSNKITRHPARFARHESGAMIIFGLFVFVAILLVSGIVVDFMRYESNRIRVQSTADRATIAAATLRESGDRAALVQEYFDVAGLSDYLVAVEVTEDAMNSATVRVTTQPSVNTLFMRWVGVDELTSSEGSAAREEVTNIEISLVLDISGSMRWLDSGGMPRITRLRSSAQQFVSAVLNEDAPDVTTISIIPYAGTVNPGQEVFSLLGGTAWHAYSHCPDLPRSVFQNTSLPDVGSMPQAPHFMNWATDWAWLDWGWCPNEANSILYHSSNEAELHNFLTNLRLHDGTGTHYGMRWGISLLDPSSQWLTATLAQQNAVPSVHKDRPAAWDDPDTLKVVVLMTDGNITDQFRPRRGNNVFGRDGVYPTEAEQEILNTTHLDALGDSWRRHVSTLNENRLDFYSACNLAKDNGVIVYTIAFETNSAGQTEMRNCASSPALFFNAQGLDLDTAFRAIATSIQSLRLIQ</sequence>
<evidence type="ECO:0000313" key="4">
    <source>
        <dbReference type="Proteomes" id="UP000249364"/>
    </source>
</evidence>
<name>A0A2W7R6L3_9RHOB</name>
<keyword evidence="1" id="KW-1133">Transmembrane helix</keyword>
<dbReference type="SUPFAM" id="SSF53300">
    <property type="entry name" value="vWA-like"/>
    <property type="match status" value="1"/>
</dbReference>
<organism evidence="3 4">
    <name type="scientific">Roseinatronobacter thiooxidans</name>
    <dbReference type="NCBI Taxonomy" id="121821"/>
    <lineage>
        <taxon>Bacteria</taxon>
        <taxon>Pseudomonadati</taxon>
        <taxon>Pseudomonadota</taxon>
        <taxon>Alphaproteobacteria</taxon>
        <taxon>Rhodobacterales</taxon>
        <taxon>Paracoccaceae</taxon>
        <taxon>Roseinatronobacter</taxon>
    </lineage>
</organism>
<dbReference type="OrthoDB" id="7522752at2"/>
<dbReference type="InterPro" id="IPR028087">
    <property type="entry name" value="Tad_N"/>
</dbReference>
<gene>
    <name evidence="3" type="ORF">LY56_01268</name>
</gene>
<reference evidence="3 4" key="1">
    <citation type="submission" date="2018-06" db="EMBL/GenBank/DDBJ databases">
        <title>Genomic Encyclopedia of Archaeal and Bacterial Type Strains, Phase II (KMG-II): from individual species to whole genera.</title>
        <authorList>
            <person name="Goeker M."/>
        </authorList>
    </citation>
    <scope>NUCLEOTIDE SEQUENCE [LARGE SCALE GENOMIC DNA]</scope>
    <source>
        <strain evidence="3 4">DSM 13087</strain>
    </source>
</reference>
<accession>A0A2W7R6L3</accession>
<proteinExistence type="predicted"/>
<dbReference type="EMBL" id="QKZQ01000004">
    <property type="protein sequence ID" value="PZX46295.1"/>
    <property type="molecule type" value="Genomic_DNA"/>
</dbReference>
<dbReference type="STRING" id="121821.GCA_001870675_01816"/>
<protein>
    <submittedName>
        <fullName evidence="3">Flp pilus assembly protein TadG</fullName>
    </submittedName>
</protein>
<dbReference type="Proteomes" id="UP000249364">
    <property type="component" value="Unassembled WGS sequence"/>
</dbReference>